<dbReference type="PANTHER" id="PTHR33376">
    <property type="match status" value="1"/>
</dbReference>
<dbReference type="AlphaFoldDB" id="A0AAJ6M2D1"/>
<feature type="signal peptide" evidence="4">
    <location>
        <begin position="1"/>
        <end position="29"/>
    </location>
</feature>
<dbReference type="InterPro" id="IPR004682">
    <property type="entry name" value="TRAP_DctP"/>
</dbReference>
<dbReference type="EMBL" id="CP134081">
    <property type="protein sequence ID" value="WNC11678.1"/>
    <property type="molecule type" value="Genomic_DNA"/>
</dbReference>
<evidence type="ECO:0000256" key="3">
    <source>
        <dbReference type="ARBA" id="ARBA00022729"/>
    </source>
</evidence>
<organism evidence="5 6">
    <name type="scientific">Pseudomonas coleopterorum</name>
    <dbReference type="NCBI Taxonomy" id="1605838"/>
    <lineage>
        <taxon>Bacteria</taxon>
        <taxon>Pseudomonadati</taxon>
        <taxon>Pseudomonadota</taxon>
        <taxon>Gammaproteobacteria</taxon>
        <taxon>Pseudomonadales</taxon>
        <taxon>Pseudomonadaceae</taxon>
        <taxon>Pseudomonas</taxon>
    </lineage>
</organism>
<evidence type="ECO:0000256" key="1">
    <source>
        <dbReference type="ARBA" id="ARBA00009023"/>
    </source>
</evidence>
<dbReference type="Proteomes" id="UP001258207">
    <property type="component" value="Chromosome"/>
</dbReference>
<sequence length="330" mass="35840">MFGTFPRKKLALSALTGLALLIGANGAMAAQTLRLAHASSSESLINQAMVRFAAQVSEQTKGELKVQLYPDGQLGDEAPIVDSVGAGAIDIGLGGSTDGIDPRLNALSLPFLFRDAAAVHAYLDSPAGKKFLTMGQDHGFVMLSALDSGFRQFANSKHPIFKPADLNGLKIRTPPNPVILATIKQLGALGQSIPFGEVYTSLQSGVVDGVEPELRDFYDQKWFEVAKNVSVSNYVWSANFWFINKDRYEGLDDSERAALDKAVVDATAWYRSQLEAVYAKIKTEMEAKGVKFNEVETGPFRALAGPVYAQFGKVWGEDFVNQLRRDAQGQ</sequence>
<reference evidence="5" key="1">
    <citation type="submission" date="2023-09" db="EMBL/GenBank/DDBJ databases">
        <title>First report of Pseudomonas coleopterorum DJ13 causing leaf spot on Rhododendron pulchrum Sweet in China.</title>
        <authorList>
            <person name="Zhang Y."/>
        </authorList>
    </citation>
    <scope>NUCLEOTIDE SEQUENCE</scope>
    <source>
        <strain evidence="5">DJ13</strain>
    </source>
</reference>
<dbReference type="InterPro" id="IPR038404">
    <property type="entry name" value="TRAP_DctP_sf"/>
</dbReference>
<dbReference type="PANTHER" id="PTHR33376:SF7">
    <property type="entry name" value="C4-DICARBOXYLATE-BINDING PROTEIN DCTB"/>
    <property type="match status" value="1"/>
</dbReference>
<dbReference type="NCBIfam" id="NF037995">
    <property type="entry name" value="TRAP_S1"/>
    <property type="match status" value="1"/>
</dbReference>
<dbReference type="Pfam" id="PF03480">
    <property type="entry name" value="DctP"/>
    <property type="match status" value="1"/>
</dbReference>
<name>A0AAJ6M2D1_9PSED</name>
<evidence type="ECO:0000256" key="4">
    <source>
        <dbReference type="SAM" id="SignalP"/>
    </source>
</evidence>
<dbReference type="PIRSF" id="PIRSF006470">
    <property type="entry name" value="DctB"/>
    <property type="match status" value="1"/>
</dbReference>
<dbReference type="Gene3D" id="3.40.190.170">
    <property type="entry name" value="Bacterial extracellular solute-binding protein, family 7"/>
    <property type="match status" value="1"/>
</dbReference>
<dbReference type="CDD" id="cd13603">
    <property type="entry name" value="PBP2_TRAP_Siap_TeaA_like"/>
    <property type="match status" value="1"/>
</dbReference>
<keyword evidence="3 4" id="KW-0732">Signal</keyword>
<gene>
    <name evidence="5" type="ORF">RI108_09825</name>
</gene>
<accession>A0AAJ6M2D1</accession>
<dbReference type="RefSeq" id="WP_310792941.1">
    <property type="nucleotide sequence ID" value="NZ_CP134081.1"/>
</dbReference>
<evidence type="ECO:0000313" key="5">
    <source>
        <dbReference type="EMBL" id="WNC11678.1"/>
    </source>
</evidence>
<evidence type="ECO:0000313" key="6">
    <source>
        <dbReference type="Proteomes" id="UP001258207"/>
    </source>
</evidence>
<dbReference type="GO" id="GO:0030288">
    <property type="term" value="C:outer membrane-bounded periplasmic space"/>
    <property type="evidence" value="ECO:0007669"/>
    <property type="project" value="InterPro"/>
</dbReference>
<dbReference type="InterPro" id="IPR018389">
    <property type="entry name" value="DctP_fam"/>
</dbReference>
<comment type="similarity">
    <text evidence="1">Belongs to the bacterial solute-binding protein 7 family.</text>
</comment>
<feature type="chain" id="PRO_5042615419" evidence="4">
    <location>
        <begin position="30"/>
        <end position="330"/>
    </location>
</feature>
<keyword evidence="2" id="KW-0813">Transport</keyword>
<proteinExistence type="inferred from homology"/>
<dbReference type="NCBIfam" id="TIGR00787">
    <property type="entry name" value="dctP"/>
    <property type="match status" value="1"/>
</dbReference>
<protein>
    <submittedName>
        <fullName evidence="5">TRAP transporter substrate-binding protein</fullName>
    </submittedName>
</protein>
<dbReference type="GO" id="GO:0055085">
    <property type="term" value="P:transmembrane transport"/>
    <property type="evidence" value="ECO:0007669"/>
    <property type="project" value="InterPro"/>
</dbReference>
<evidence type="ECO:0000256" key="2">
    <source>
        <dbReference type="ARBA" id="ARBA00022448"/>
    </source>
</evidence>